<evidence type="ECO:0000256" key="3">
    <source>
        <dbReference type="ARBA" id="ARBA00022801"/>
    </source>
</evidence>
<keyword evidence="8" id="KW-1185">Reference proteome</keyword>
<keyword evidence="2" id="KW-0479">Metal-binding</keyword>
<dbReference type="Pfam" id="PF02633">
    <property type="entry name" value="Creatininase"/>
    <property type="match status" value="1"/>
</dbReference>
<dbReference type="AlphaFoldDB" id="A0A1X1ZWL1"/>
<evidence type="ECO:0000256" key="6">
    <source>
        <dbReference type="SAM" id="MobiDB-lite"/>
    </source>
</evidence>
<name>A0A1X1ZWL1_9MYCO</name>
<proteinExistence type="inferred from homology"/>
<comment type="similarity">
    <text evidence="5">Belongs to the creatininase superfamily.</text>
</comment>
<comment type="cofactor">
    <cofactor evidence="1">
        <name>Zn(2+)</name>
        <dbReference type="ChEBI" id="CHEBI:29105"/>
    </cofactor>
</comment>
<accession>A0A1X1ZWL1</accession>
<feature type="region of interest" description="Disordered" evidence="6">
    <location>
        <begin position="238"/>
        <end position="261"/>
    </location>
</feature>
<dbReference type="SUPFAM" id="SSF102215">
    <property type="entry name" value="Creatininase"/>
    <property type="match status" value="1"/>
</dbReference>
<evidence type="ECO:0000313" key="8">
    <source>
        <dbReference type="Proteomes" id="UP000193529"/>
    </source>
</evidence>
<evidence type="ECO:0000313" key="7">
    <source>
        <dbReference type="EMBL" id="ORW28576.1"/>
    </source>
</evidence>
<dbReference type="RefSeq" id="WP_085076916.1">
    <property type="nucleotide sequence ID" value="NZ_LQPJ01000059.1"/>
</dbReference>
<evidence type="ECO:0000256" key="4">
    <source>
        <dbReference type="ARBA" id="ARBA00022833"/>
    </source>
</evidence>
<dbReference type="STRING" id="153971.AWC19_26905"/>
<evidence type="ECO:0000256" key="2">
    <source>
        <dbReference type="ARBA" id="ARBA00022723"/>
    </source>
</evidence>
<keyword evidence="4" id="KW-0862">Zinc</keyword>
<dbReference type="EMBL" id="LQPJ01000059">
    <property type="protein sequence ID" value="ORW28576.1"/>
    <property type="molecule type" value="Genomic_DNA"/>
</dbReference>
<sequence length="261" mass="27704">MRWGECTSTQLGRLELEDRIGLVPVGATEQHGPHLPTDTDTRLAQAICDGAAARCDATIVLPAVSVGCSLGHGTAFPGTLSLFPEELTRLLIRIAEWSALNGLTRLIFVNGHMGNVAALGAATDRMRFCRPDLRSAWVDWWNASPAIAAEVLADGEDIHANRAETSLALHVFPELVDLSAMSGADDPDRTDGLTFRYTAEVLSSNGVTGCPSQATAALGGRLFEAIVDVVATKARDGITEKPPLPRPHGRTPELIEFSGGS</sequence>
<gene>
    <name evidence="7" type="ORF">AWC19_26905</name>
</gene>
<dbReference type="GO" id="GO:0016811">
    <property type="term" value="F:hydrolase activity, acting on carbon-nitrogen (but not peptide) bonds, in linear amides"/>
    <property type="evidence" value="ECO:0007669"/>
    <property type="project" value="TreeGrafter"/>
</dbReference>
<dbReference type="PANTHER" id="PTHR35005:SF1">
    <property type="entry name" value="2-AMINO-5-FORMYLAMINO-6-RIBOSYLAMINOPYRIMIDIN-4(3H)-ONE 5'-MONOPHOSPHATE DEFORMYLASE"/>
    <property type="match status" value="1"/>
</dbReference>
<dbReference type="OrthoDB" id="9801445at2"/>
<dbReference type="Proteomes" id="UP000193529">
    <property type="component" value="Unassembled WGS sequence"/>
</dbReference>
<evidence type="ECO:0000256" key="1">
    <source>
        <dbReference type="ARBA" id="ARBA00001947"/>
    </source>
</evidence>
<comment type="caution">
    <text evidence="7">The sequence shown here is derived from an EMBL/GenBank/DDBJ whole genome shotgun (WGS) entry which is preliminary data.</text>
</comment>
<dbReference type="GO" id="GO:0046872">
    <property type="term" value="F:metal ion binding"/>
    <property type="evidence" value="ECO:0007669"/>
    <property type="project" value="UniProtKB-KW"/>
</dbReference>
<dbReference type="InterPro" id="IPR024087">
    <property type="entry name" value="Creatininase-like_sf"/>
</dbReference>
<evidence type="ECO:0000256" key="5">
    <source>
        <dbReference type="ARBA" id="ARBA00024029"/>
    </source>
</evidence>
<protein>
    <submittedName>
        <fullName evidence="7">Creatininase</fullName>
    </submittedName>
</protein>
<dbReference type="PANTHER" id="PTHR35005">
    <property type="entry name" value="3-DEHYDRO-SCYLLO-INOSOSE HYDROLASE"/>
    <property type="match status" value="1"/>
</dbReference>
<reference evidence="7 8" key="1">
    <citation type="submission" date="2016-01" db="EMBL/GenBank/DDBJ databases">
        <title>The new phylogeny of the genus Mycobacterium.</title>
        <authorList>
            <person name="Tarcisio F."/>
            <person name="Conor M."/>
            <person name="Antonella G."/>
            <person name="Elisabetta G."/>
            <person name="Giulia F.S."/>
            <person name="Sara T."/>
            <person name="Anna F."/>
            <person name="Clotilde B."/>
            <person name="Roberto B."/>
            <person name="Veronica D.S."/>
            <person name="Fabio R."/>
            <person name="Monica P."/>
            <person name="Olivier J."/>
            <person name="Enrico T."/>
            <person name="Nicola S."/>
        </authorList>
    </citation>
    <scope>NUCLEOTIDE SEQUENCE [LARGE SCALE GENOMIC DNA]</scope>
    <source>
        <strain evidence="7 8">DSM 44572</strain>
    </source>
</reference>
<dbReference type="InterPro" id="IPR003785">
    <property type="entry name" value="Creatininase/forma_Hydrolase"/>
</dbReference>
<organism evidence="7 8">
    <name type="scientific">Mycobacterium palustre</name>
    <dbReference type="NCBI Taxonomy" id="153971"/>
    <lineage>
        <taxon>Bacteria</taxon>
        <taxon>Bacillati</taxon>
        <taxon>Actinomycetota</taxon>
        <taxon>Actinomycetes</taxon>
        <taxon>Mycobacteriales</taxon>
        <taxon>Mycobacteriaceae</taxon>
        <taxon>Mycobacterium</taxon>
        <taxon>Mycobacterium simiae complex</taxon>
    </lineage>
</organism>
<keyword evidence="3" id="KW-0378">Hydrolase</keyword>
<dbReference type="GO" id="GO:0009231">
    <property type="term" value="P:riboflavin biosynthetic process"/>
    <property type="evidence" value="ECO:0007669"/>
    <property type="project" value="TreeGrafter"/>
</dbReference>
<dbReference type="Gene3D" id="3.40.50.10310">
    <property type="entry name" value="Creatininase"/>
    <property type="match status" value="1"/>
</dbReference>